<organism evidence="1 2">
    <name type="scientific">Candidatus Argoarchaeum ethanivorans</name>
    <dbReference type="NCBI Taxonomy" id="2608793"/>
    <lineage>
        <taxon>Archaea</taxon>
        <taxon>Methanobacteriati</taxon>
        <taxon>Methanobacteriota</taxon>
        <taxon>Stenosarchaea group</taxon>
        <taxon>Methanomicrobia</taxon>
        <taxon>Methanosarcinales</taxon>
        <taxon>Methanosarcinales incertae sedis</taxon>
        <taxon>GOM Arc I cluster</taxon>
        <taxon>Candidatus Argoarchaeum</taxon>
    </lineage>
</organism>
<accession>A0A8B3S6G0</accession>
<evidence type="ECO:0000313" key="2">
    <source>
        <dbReference type="Proteomes" id="UP000291831"/>
    </source>
</evidence>
<comment type="caution">
    <text evidence="1">The sequence shown here is derived from an EMBL/GenBank/DDBJ whole genome shotgun (WGS) entry which is preliminary data.</text>
</comment>
<gene>
    <name evidence="1" type="ORF">AEth_00314</name>
</gene>
<protein>
    <submittedName>
        <fullName evidence="1">Uncharacterized protein</fullName>
    </submittedName>
</protein>
<proteinExistence type="predicted"/>
<dbReference type="Pfam" id="PF13565">
    <property type="entry name" value="HTH_32"/>
    <property type="match status" value="1"/>
</dbReference>
<name>A0A8B3S6G0_9EURY</name>
<reference evidence="2" key="1">
    <citation type="submission" date="2019-01" db="EMBL/GenBank/DDBJ databases">
        <title>Anaerobic oxidation of ethane by archaea from a marine hydrocarbon seep.</title>
        <authorList>
            <person name="Musat F."/>
        </authorList>
    </citation>
    <scope>NUCLEOTIDE SEQUENCE [LARGE SCALE GENOMIC DNA]</scope>
</reference>
<sequence>MASDFVGVSKNTGYIWQERWNEERYDGIIPKFAGGRPSKLTASQKEKLKKILEDGGNWTTKDVQLLNFQEIWCRIYRLSPNPIQVNTQINTII</sequence>
<dbReference type="Proteomes" id="UP000291831">
    <property type="component" value="Unassembled WGS sequence"/>
</dbReference>
<evidence type="ECO:0000313" key="1">
    <source>
        <dbReference type="EMBL" id="RZB32636.1"/>
    </source>
</evidence>
<dbReference type="SUPFAM" id="SSF46689">
    <property type="entry name" value="Homeodomain-like"/>
    <property type="match status" value="1"/>
</dbReference>
<dbReference type="AlphaFoldDB" id="A0A8B3S6G0"/>
<dbReference type="InterPro" id="IPR009057">
    <property type="entry name" value="Homeodomain-like_sf"/>
</dbReference>
<dbReference type="EMBL" id="RPGO01000005">
    <property type="protein sequence ID" value="RZB32636.1"/>
    <property type="molecule type" value="Genomic_DNA"/>
</dbReference>